<dbReference type="Proteomes" id="UP000241462">
    <property type="component" value="Unassembled WGS sequence"/>
</dbReference>
<keyword evidence="4" id="KW-1185">Reference proteome</keyword>
<feature type="transmembrane region" description="Helical" evidence="2">
    <location>
        <begin position="105"/>
        <end position="131"/>
    </location>
</feature>
<evidence type="ECO:0000256" key="2">
    <source>
        <dbReference type="SAM" id="Phobius"/>
    </source>
</evidence>
<evidence type="ECO:0000313" key="4">
    <source>
        <dbReference type="Proteomes" id="UP000241462"/>
    </source>
</evidence>
<gene>
    <name evidence="3" type="ORF">BD289DRAFT_435644</name>
</gene>
<feature type="transmembrane region" description="Helical" evidence="2">
    <location>
        <begin position="74"/>
        <end position="93"/>
    </location>
</feature>
<keyword evidence="2" id="KW-0812">Transmembrane</keyword>
<accession>A0A2T3A693</accession>
<feature type="region of interest" description="Disordered" evidence="1">
    <location>
        <begin position="16"/>
        <end position="39"/>
    </location>
</feature>
<dbReference type="Gene3D" id="1.20.1250.20">
    <property type="entry name" value="MFS general substrate transporter like domains"/>
    <property type="match status" value="1"/>
</dbReference>
<keyword evidence="2" id="KW-0472">Membrane</keyword>
<sequence length="148" mass="17382">MKPWVCGVVQTTRRTSPALKARRATSLHRTNRPVRPRSSSDLENQSILFLFSLVRVPTFLVVDKFQRRTEIISSGFFSFGCMLMEGGAVSTNIRNEQSEHLLASQFFFIFFYHFWFNINWPIWICTFSILYNHISRKQTITKLHNAFL</sequence>
<evidence type="ECO:0000313" key="3">
    <source>
        <dbReference type="EMBL" id="PSR83636.1"/>
    </source>
</evidence>
<organism evidence="3 4">
    <name type="scientific">Coniella lustricola</name>
    <dbReference type="NCBI Taxonomy" id="2025994"/>
    <lineage>
        <taxon>Eukaryota</taxon>
        <taxon>Fungi</taxon>
        <taxon>Dikarya</taxon>
        <taxon>Ascomycota</taxon>
        <taxon>Pezizomycotina</taxon>
        <taxon>Sordariomycetes</taxon>
        <taxon>Sordariomycetidae</taxon>
        <taxon>Diaporthales</taxon>
        <taxon>Schizoparmaceae</taxon>
        <taxon>Coniella</taxon>
    </lineage>
</organism>
<protein>
    <submittedName>
        <fullName evidence="3">Uncharacterized protein</fullName>
    </submittedName>
</protein>
<keyword evidence="2" id="KW-1133">Transmembrane helix</keyword>
<proteinExistence type="predicted"/>
<evidence type="ECO:0000256" key="1">
    <source>
        <dbReference type="SAM" id="MobiDB-lite"/>
    </source>
</evidence>
<dbReference type="EMBL" id="KZ678457">
    <property type="protein sequence ID" value="PSR83636.1"/>
    <property type="molecule type" value="Genomic_DNA"/>
</dbReference>
<name>A0A2T3A693_9PEZI</name>
<reference evidence="3 4" key="1">
    <citation type="journal article" date="2018" name="Mycol. Prog.">
        <title>Coniella lustricola, a new species from submerged detritus.</title>
        <authorList>
            <person name="Raudabaugh D.B."/>
            <person name="Iturriaga T."/>
            <person name="Carver A."/>
            <person name="Mondo S."/>
            <person name="Pangilinan J."/>
            <person name="Lipzen A."/>
            <person name="He G."/>
            <person name="Amirebrahimi M."/>
            <person name="Grigoriev I.V."/>
            <person name="Miller A.N."/>
        </authorList>
    </citation>
    <scope>NUCLEOTIDE SEQUENCE [LARGE SCALE GENOMIC DNA]</scope>
    <source>
        <strain evidence="3 4">B22-T-1</strain>
    </source>
</reference>
<dbReference type="InParanoid" id="A0A2T3A693"/>
<dbReference type="InterPro" id="IPR036259">
    <property type="entry name" value="MFS_trans_sf"/>
</dbReference>
<feature type="compositionally biased region" description="Basic residues" evidence="1">
    <location>
        <begin position="20"/>
        <end position="35"/>
    </location>
</feature>
<dbReference type="AlphaFoldDB" id="A0A2T3A693"/>